<dbReference type="InterPro" id="IPR018359">
    <property type="entry name" value="Bromodomain_CS"/>
</dbReference>
<name>A0A9P5ZIG3_9AGAR</name>
<evidence type="ECO:0000259" key="10">
    <source>
        <dbReference type="PROSITE" id="PS50014"/>
    </source>
</evidence>
<dbReference type="InterPro" id="IPR037382">
    <property type="entry name" value="Rsc/polybromo"/>
</dbReference>
<feature type="region of interest" description="Disordered" evidence="9">
    <location>
        <begin position="1"/>
        <end position="60"/>
    </location>
</feature>
<evidence type="ECO:0000256" key="7">
    <source>
        <dbReference type="ARBA" id="ARBA00023242"/>
    </source>
</evidence>
<dbReference type="GO" id="GO:0003682">
    <property type="term" value="F:chromatin binding"/>
    <property type="evidence" value="ECO:0007669"/>
    <property type="project" value="TreeGrafter"/>
</dbReference>
<gene>
    <name evidence="11" type="ORF">BDN70DRAFT_870012</name>
</gene>
<evidence type="ECO:0000256" key="1">
    <source>
        <dbReference type="ARBA" id="ARBA00004123"/>
    </source>
</evidence>
<dbReference type="Proteomes" id="UP000807469">
    <property type="component" value="Unassembled WGS sequence"/>
</dbReference>
<keyword evidence="5 8" id="KW-0103">Bromodomain</keyword>
<dbReference type="GO" id="GO:0006338">
    <property type="term" value="P:chromatin remodeling"/>
    <property type="evidence" value="ECO:0007669"/>
    <property type="project" value="InterPro"/>
</dbReference>
<evidence type="ECO:0000256" key="5">
    <source>
        <dbReference type="ARBA" id="ARBA00023117"/>
    </source>
</evidence>
<evidence type="ECO:0000256" key="6">
    <source>
        <dbReference type="ARBA" id="ARBA00023163"/>
    </source>
</evidence>
<dbReference type="PANTHER" id="PTHR16062:SF19">
    <property type="entry name" value="PROTEIN POLYBROMO-1"/>
    <property type="match status" value="1"/>
</dbReference>
<dbReference type="PROSITE" id="PS00633">
    <property type="entry name" value="BROMODOMAIN_1"/>
    <property type="match status" value="1"/>
</dbReference>
<evidence type="ECO:0000256" key="3">
    <source>
        <dbReference type="ARBA" id="ARBA00022853"/>
    </source>
</evidence>
<dbReference type="CDD" id="cd04369">
    <property type="entry name" value="Bromodomain"/>
    <property type="match status" value="2"/>
</dbReference>
<organism evidence="11 12">
    <name type="scientific">Pholiota conissans</name>
    <dbReference type="NCBI Taxonomy" id="109636"/>
    <lineage>
        <taxon>Eukaryota</taxon>
        <taxon>Fungi</taxon>
        <taxon>Dikarya</taxon>
        <taxon>Basidiomycota</taxon>
        <taxon>Agaricomycotina</taxon>
        <taxon>Agaricomycetes</taxon>
        <taxon>Agaricomycetidae</taxon>
        <taxon>Agaricales</taxon>
        <taxon>Agaricineae</taxon>
        <taxon>Strophariaceae</taxon>
        <taxon>Pholiota</taxon>
    </lineage>
</organism>
<evidence type="ECO:0000313" key="12">
    <source>
        <dbReference type="Proteomes" id="UP000807469"/>
    </source>
</evidence>
<feature type="compositionally biased region" description="Polar residues" evidence="9">
    <location>
        <begin position="312"/>
        <end position="332"/>
    </location>
</feature>
<dbReference type="PRINTS" id="PR00503">
    <property type="entry name" value="BROMODOMAIN"/>
</dbReference>
<dbReference type="SUPFAM" id="SSF47370">
    <property type="entry name" value="Bromodomain"/>
    <property type="match status" value="2"/>
</dbReference>
<dbReference type="PANTHER" id="PTHR16062">
    <property type="entry name" value="SWI/SNF-RELATED"/>
    <property type="match status" value="1"/>
</dbReference>
<keyword evidence="3" id="KW-0156">Chromatin regulator</keyword>
<feature type="compositionally biased region" description="Low complexity" evidence="9">
    <location>
        <begin position="559"/>
        <end position="575"/>
    </location>
</feature>
<proteinExistence type="predicted"/>
<feature type="region of interest" description="Disordered" evidence="9">
    <location>
        <begin position="300"/>
        <end position="426"/>
    </location>
</feature>
<dbReference type="SMART" id="SM00297">
    <property type="entry name" value="BROMO"/>
    <property type="match status" value="2"/>
</dbReference>
<feature type="domain" description="Bromo" evidence="10">
    <location>
        <begin position="77"/>
        <end position="147"/>
    </location>
</feature>
<dbReference type="GO" id="GO:0006368">
    <property type="term" value="P:transcription elongation by RNA polymerase II"/>
    <property type="evidence" value="ECO:0007669"/>
    <property type="project" value="TreeGrafter"/>
</dbReference>
<keyword evidence="12" id="KW-1185">Reference proteome</keyword>
<evidence type="ECO:0000256" key="4">
    <source>
        <dbReference type="ARBA" id="ARBA00023015"/>
    </source>
</evidence>
<dbReference type="InterPro" id="IPR036427">
    <property type="entry name" value="Bromodomain-like_sf"/>
</dbReference>
<feature type="domain" description="Bromo" evidence="10">
    <location>
        <begin position="196"/>
        <end position="266"/>
    </location>
</feature>
<feature type="region of interest" description="Disordered" evidence="9">
    <location>
        <begin position="516"/>
        <end position="582"/>
    </location>
</feature>
<keyword evidence="6" id="KW-0804">Transcription</keyword>
<dbReference type="EMBL" id="MU155130">
    <property type="protein sequence ID" value="KAF9486466.1"/>
    <property type="molecule type" value="Genomic_DNA"/>
</dbReference>
<dbReference type="AlphaFoldDB" id="A0A9P5ZIG3"/>
<dbReference type="InterPro" id="IPR001487">
    <property type="entry name" value="Bromodomain"/>
</dbReference>
<comment type="caution">
    <text evidence="11">The sequence shown here is derived from an EMBL/GenBank/DDBJ whole genome shotgun (WGS) entry which is preliminary data.</text>
</comment>
<evidence type="ECO:0000256" key="8">
    <source>
        <dbReference type="PROSITE-ProRule" id="PRU00035"/>
    </source>
</evidence>
<dbReference type="Gene3D" id="1.20.920.10">
    <property type="entry name" value="Bromodomain-like"/>
    <property type="match status" value="2"/>
</dbReference>
<keyword evidence="2" id="KW-0677">Repeat</keyword>
<feature type="compositionally biased region" description="Acidic residues" evidence="9">
    <location>
        <begin position="516"/>
        <end position="536"/>
    </location>
</feature>
<comment type="subcellular location">
    <subcellularLocation>
        <location evidence="1">Nucleus</location>
    </subcellularLocation>
</comment>
<reference evidence="11" key="1">
    <citation type="submission" date="2020-11" db="EMBL/GenBank/DDBJ databases">
        <authorList>
            <consortium name="DOE Joint Genome Institute"/>
            <person name="Ahrendt S."/>
            <person name="Riley R."/>
            <person name="Andreopoulos W."/>
            <person name="Labutti K."/>
            <person name="Pangilinan J."/>
            <person name="Ruiz-Duenas F.J."/>
            <person name="Barrasa J.M."/>
            <person name="Sanchez-Garcia M."/>
            <person name="Camarero S."/>
            <person name="Miyauchi S."/>
            <person name="Serrano A."/>
            <person name="Linde D."/>
            <person name="Babiker R."/>
            <person name="Drula E."/>
            <person name="Ayuso-Fernandez I."/>
            <person name="Pacheco R."/>
            <person name="Padilla G."/>
            <person name="Ferreira P."/>
            <person name="Barriuso J."/>
            <person name="Kellner H."/>
            <person name="Castanera R."/>
            <person name="Alfaro M."/>
            <person name="Ramirez L."/>
            <person name="Pisabarro A.G."/>
            <person name="Kuo A."/>
            <person name="Tritt A."/>
            <person name="Lipzen A."/>
            <person name="He G."/>
            <person name="Yan M."/>
            <person name="Ng V."/>
            <person name="Cullen D."/>
            <person name="Martin F."/>
            <person name="Rosso M.-N."/>
            <person name="Henrissat B."/>
            <person name="Hibbett D."/>
            <person name="Martinez A.T."/>
            <person name="Grigoriev I.V."/>
        </authorList>
    </citation>
    <scope>NUCLEOTIDE SEQUENCE</scope>
    <source>
        <strain evidence="11">CIRM-BRFM 674</strain>
    </source>
</reference>
<evidence type="ECO:0000313" key="11">
    <source>
        <dbReference type="EMBL" id="KAF9486466.1"/>
    </source>
</evidence>
<dbReference type="Pfam" id="PF00439">
    <property type="entry name" value="Bromodomain"/>
    <property type="match status" value="2"/>
</dbReference>
<accession>A0A9P5ZIG3</accession>
<protein>
    <submittedName>
        <fullName evidence="11">Bromodomain-containing protein</fullName>
    </submittedName>
</protein>
<feature type="compositionally biased region" description="Basic residues" evidence="9">
    <location>
        <begin position="545"/>
        <end position="558"/>
    </location>
</feature>
<sequence length="638" mass="70022">MSKREHDHINGTGENAGSRRSKRRREGEASSDVDVTTSGPIEAFKSNGSGSSPESAQQVKEKGMMLWTTVKDAVNKEGISISTPFLHRPPKRLYPDYYELIKQPIALDDIKRKLDHHNYSSLQDVKNDFELLVANAKQYNLAESAIVQDAKELLKLVHKIYSKMVPSDEDEEKKSPSLSRLMKARLEKLVAKKDSTGRTLSAAFMALPDKKEWAIYYKEIKHPQCLEAVYKHIKRKEYHSAAQFSADVELVFSNALTFNQEQSIIWNDAMTLRDYFRQLMSDLPPPYSLPEYTKFANKPSNKIKIKPPQGSLAATSSAMQQSTKQEQGSTPSLLLRVPAAHPSSSKATPQAPTPTPQVRSPLVPTGTSETTLPAVQAAKTPKPQSKPQIPPPGKPSTTKAATPQPPQTVSFIHANPPHYPRTTYVPPPPTRTPISAVATPPAFQAPPLLNSNSVSQSPAPMVLPLNRQLKSVNLRIQPTGRTLSLDHRDGVKSWAARLGPGESSIIISHLVYLKDEDEEESSADENDAEDDMDVDVEAGAASPKNGRRKGKGRGRGRPPKAVAHAAKPAASNKAAKTAKKKTTKVGQIQLKLNNFAVKEQVDTPGEWNIQLPVGSSTIEVGEVGGMIWKLYAERLPDA</sequence>
<dbReference type="PROSITE" id="PS50014">
    <property type="entry name" value="BROMODOMAIN_2"/>
    <property type="match status" value="2"/>
</dbReference>
<feature type="compositionally biased region" description="Polar residues" evidence="9">
    <location>
        <begin position="46"/>
        <end position="58"/>
    </location>
</feature>
<dbReference type="GO" id="GO:0016586">
    <property type="term" value="C:RSC-type complex"/>
    <property type="evidence" value="ECO:0007669"/>
    <property type="project" value="InterPro"/>
</dbReference>
<dbReference type="OrthoDB" id="6017at2759"/>
<evidence type="ECO:0000256" key="9">
    <source>
        <dbReference type="SAM" id="MobiDB-lite"/>
    </source>
</evidence>
<keyword evidence="4" id="KW-0805">Transcription regulation</keyword>
<keyword evidence="7" id="KW-0539">Nucleus</keyword>
<evidence type="ECO:0000256" key="2">
    <source>
        <dbReference type="ARBA" id="ARBA00022737"/>
    </source>
</evidence>